<keyword evidence="3 7" id="KW-0479">Metal-binding</keyword>
<dbReference type="Pfam" id="PF01457">
    <property type="entry name" value="Peptidase_M8"/>
    <property type="match status" value="1"/>
</dbReference>
<feature type="transmembrane region" description="Helical" evidence="8">
    <location>
        <begin position="229"/>
        <end position="251"/>
    </location>
</feature>
<dbReference type="OrthoDB" id="5856025at2759"/>
<keyword evidence="4 7" id="KW-0378">Hydrolase</keyword>
<evidence type="ECO:0000256" key="7">
    <source>
        <dbReference type="RuleBase" id="RU366077"/>
    </source>
</evidence>
<evidence type="ECO:0000256" key="3">
    <source>
        <dbReference type="ARBA" id="ARBA00022723"/>
    </source>
</evidence>
<evidence type="ECO:0000313" key="9">
    <source>
        <dbReference type="EMBL" id="KJH53659.1"/>
    </source>
</evidence>
<dbReference type="InterPro" id="IPR001577">
    <property type="entry name" value="Peptidase_M8"/>
</dbReference>
<dbReference type="Gene3D" id="2.30.34.10">
    <property type="entry name" value="Leishmanolysin domain 4"/>
    <property type="match status" value="1"/>
</dbReference>
<dbReference type="EMBL" id="KN716150">
    <property type="protein sequence ID" value="KJH53659.1"/>
    <property type="molecule type" value="Genomic_DNA"/>
</dbReference>
<organism evidence="9 10">
    <name type="scientific">Dictyocaulus viviparus</name>
    <name type="common">Bovine lungworm</name>
    <dbReference type="NCBI Taxonomy" id="29172"/>
    <lineage>
        <taxon>Eukaryota</taxon>
        <taxon>Metazoa</taxon>
        <taxon>Ecdysozoa</taxon>
        <taxon>Nematoda</taxon>
        <taxon>Chromadorea</taxon>
        <taxon>Rhabditida</taxon>
        <taxon>Rhabditina</taxon>
        <taxon>Rhabditomorpha</taxon>
        <taxon>Strongyloidea</taxon>
        <taxon>Metastrongylidae</taxon>
        <taxon>Dictyocaulus</taxon>
    </lineage>
</organism>
<sequence>MAWGKGLVDVDDVGEVHKRFQKVRKGRKLGDVTRTWAYKFLCNENLVSKVRCNVVQISNALPPQFNYSIPHLFVDQNNKSISMASGIEAVADYCPYYRVYGEAAKDSTDTRCKYSGNNNYNNYSLEIFSQTARCFILSGGIEVTSGLQLTQYYVNAGCYETSCKGNRLQVKVQNSKFYPCYYKGQIIYINKYVLNIGTVKTKIICPECEKICGSNCLPENRTDEKIGDYLNLSTSQTIIFSNFIIIIIIIISH</sequence>
<dbReference type="EC" id="3.4.24.-" evidence="7"/>
<dbReference type="AlphaFoldDB" id="A0A0D8YC74"/>
<keyword evidence="2 7" id="KW-0645">Protease</keyword>
<evidence type="ECO:0000313" key="10">
    <source>
        <dbReference type="Proteomes" id="UP000053766"/>
    </source>
</evidence>
<reference evidence="9 10" key="1">
    <citation type="submission" date="2013-11" db="EMBL/GenBank/DDBJ databases">
        <title>Draft genome of the bovine lungworm Dictyocaulus viviparus.</title>
        <authorList>
            <person name="Mitreva M."/>
        </authorList>
    </citation>
    <scope>NUCLEOTIDE SEQUENCE [LARGE SCALE GENOMIC DNA]</scope>
    <source>
        <strain evidence="9 10">HannoverDv2000</strain>
    </source>
</reference>
<accession>A0A0D8YC74</accession>
<keyword evidence="8" id="KW-1133">Transmembrane helix</keyword>
<evidence type="ECO:0000256" key="5">
    <source>
        <dbReference type="ARBA" id="ARBA00022833"/>
    </source>
</evidence>
<dbReference type="GO" id="GO:0016020">
    <property type="term" value="C:membrane"/>
    <property type="evidence" value="ECO:0007669"/>
    <property type="project" value="InterPro"/>
</dbReference>
<evidence type="ECO:0000256" key="4">
    <source>
        <dbReference type="ARBA" id="ARBA00022801"/>
    </source>
</evidence>
<dbReference type="SUPFAM" id="SSF55486">
    <property type="entry name" value="Metalloproteases ('zincins'), catalytic domain"/>
    <property type="match status" value="1"/>
</dbReference>
<dbReference type="GO" id="GO:0004222">
    <property type="term" value="F:metalloendopeptidase activity"/>
    <property type="evidence" value="ECO:0007669"/>
    <property type="project" value="UniProtKB-UniRule"/>
</dbReference>
<gene>
    <name evidence="9" type="ORF">DICVIV_00087</name>
</gene>
<keyword evidence="6 7" id="KW-0482">Metalloprotease</keyword>
<proteinExistence type="inferred from homology"/>
<evidence type="ECO:0000256" key="8">
    <source>
        <dbReference type="SAM" id="Phobius"/>
    </source>
</evidence>
<keyword evidence="10" id="KW-1185">Reference proteome</keyword>
<dbReference type="GO" id="GO:0006508">
    <property type="term" value="P:proteolysis"/>
    <property type="evidence" value="ECO:0007669"/>
    <property type="project" value="UniProtKB-KW"/>
</dbReference>
<dbReference type="STRING" id="29172.A0A0D8YC74"/>
<keyword evidence="5 7" id="KW-0862">Zinc</keyword>
<keyword evidence="8" id="KW-0472">Membrane</keyword>
<protein>
    <recommendedName>
        <fullName evidence="7">Leishmanolysin-like peptidase</fullName>
        <ecNumber evidence="7">3.4.24.-</ecNumber>
    </recommendedName>
</protein>
<evidence type="ECO:0000256" key="2">
    <source>
        <dbReference type="ARBA" id="ARBA00022670"/>
    </source>
</evidence>
<comment type="cofactor">
    <cofactor evidence="7">
        <name>Zn(2+)</name>
        <dbReference type="ChEBI" id="CHEBI:29105"/>
    </cofactor>
    <text evidence="7">Binds 1 zinc ion per subunit.</text>
</comment>
<evidence type="ECO:0000256" key="1">
    <source>
        <dbReference type="ARBA" id="ARBA00005860"/>
    </source>
</evidence>
<dbReference type="GO" id="GO:0046872">
    <property type="term" value="F:metal ion binding"/>
    <property type="evidence" value="ECO:0007669"/>
    <property type="project" value="UniProtKB-KW"/>
</dbReference>
<name>A0A0D8YC74_DICVI</name>
<evidence type="ECO:0000256" key="6">
    <source>
        <dbReference type="ARBA" id="ARBA00023049"/>
    </source>
</evidence>
<comment type="similarity">
    <text evidence="1 7">Belongs to the peptidase M8 family.</text>
</comment>
<dbReference type="Proteomes" id="UP000053766">
    <property type="component" value="Unassembled WGS sequence"/>
</dbReference>
<dbReference type="GO" id="GO:0007155">
    <property type="term" value="P:cell adhesion"/>
    <property type="evidence" value="ECO:0007669"/>
    <property type="project" value="InterPro"/>
</dbReference>
<reference evidence="10" key="2">
    <citation type="journal article" date="2016" name="Sci. Rep.">
        <title>Dictyocaulus viviparus genome, variome and transcriptome elucidate lungworm biology and support future intervention.</title>
        <authorList>
            <person name="McNulty S.N."/>
            <person name="Strube C."/>
            <person name="Rosa B.A."/>
            <person name="Martin J.C."/>
            <person name="Tyagi R."/>
            <person name="Choi Y.J."/>
            <person name="Wang Q."/>
            <person name="Hallsworth Pepin K."/>
            <person name="Zhang X."/>
            <person name="Ozersky P."/>
            <person name="Wilson R.K."/>
            <person name="Sternberg P.W."/>
            <person name="Gasser R.B."/>
            <person name="Mitreva M."/>
        </authorList>
    </citation>
    <scope>NUCLEOTIDE SEQUENCE [LARGE SCALE GENOMIC DNA]</scope>
    <source>
        <strain evidence="10">HannoverDv2000</strain>
    </source>
</reference>
<keyword evidence="8" id="KW-0812">Transmembrane</keyword>